<evidence type="ECO:0000259" key="4">
    <source>
        <dbReference type="PROSITE" id="PS50893"/>
    </source>
</evidence>
<sequence>LTAKIIGFALWILTFIDYYQTVPVGVKYFMTIFPNTALIFIIQVILQYERKSYPSLTYNKLYSNLFAEIYPLYIGLIMVIMLIWSVIYILLSIYIERINPGKFGVGEPWYYIFNKSKKQSVQNQFSTSEQIHTVVLNEEVQEEEETVARKWLESSPKSAVVGVSIQNLTKTFGKFKAVSNLSLDFYENEVCCLLGHNGAGLLEPTSGRILLNNLDTRQNLNQIRKNIGFCPQFDILYDDLTVNEHLKLIAKIRHLSVDDVLLSTRNILSLIDLTNDSQTLSKNLSGGMKRRLSIGMSLVGQPKILIFDEPTSGIDPKHRREIWDIIRLLKEDKENRRTIIFTTHYLDEADLLADRVAIMTNGGLQAYGTTNYLKQQINLEYHLFMDKDVGCEESVVRLHLQSIVPQIIFDRESISEIRYGIGRGQDIEIQQLIESINLQQKQLKIKNYGIATITMEDVFLQLVEEVDQTPSTTNNDDTSVISSTTNSKNDLINKVFDGGVGQPTQRQLIVGLPLYLKQFFALINKRFIISRRQYLTTLGFILIPLIIEIIIIVVLPTPVQIQSSILQNDHIKNASVQLIPSIYNTQEQQQTVVIYGNSNNTPLINLRNYLSVNQNINVEQITTDTIMSYVQQRYNQTEMLFMYKYQIAQSFYLNLTATSPLTFDAYFSTVNYHTMAVSLGVSMTQLFQYYSNNSQKEIITTNMPLITTSNSTSTSSSELLQKLMCFDALPQTLFGFLNTVLAVIFTSIFLIQIIKERRTHSKNLQLICNHLSYFIYWLSNFVYEFVWSIIMCTLLTIIVKISAALMSSNLDAEVHLYGDHLPQIILYFFFLILFCTAIIPIIYTFSFIMKTELIGFINYIIINNLACFFDATLTFVEVFSSNKARDGNGSSNQILHLIYGLRLLLSILFPCVNLKRSLYNIRLHDNTDCIKSINSILSEERMGQNVDWFSFTEPGLGIQLLIFLLQILFWCITLIIIEQWSTLKKKWWWYKNKHKIINDEYDYNDRMVLVSKTTTFSMLTGELEQTSGNILICGKDSQNTSDDNDAENAAVKIGYCPQFDWLIESMNVEETLTLFARLHGLKECEIKDLCKNTIKLFGLDTYEDRLVQKLSGGNARKLSSAIAFMSNPQLVFLDEPTTGLDAVSKRKLWTVIRAARNQGITIILTSHSMEECEALCTRIGIVIDGQFRCIGELNYLRNKFSNYFHKGYTVQVNVKDDQQTVMNDLFDRFPNIEMEGR</sequence>
<dbReference type="EMBL" id="CAJNOK010003802">
    <property type="protein sequence ID" value="CAF0915010.1"/>
    <property type="molecule type" value="Genomic_DNA"/>
</dbReference>
<dbReference type="GO" id="GO:0016020">
    <property type="term" value="C:membrane"/>
    <property type="evidence" value="ECO:0007669"/>
    <property type="project" value="InterPro"/>
</dbReference>
<dbReference type="PANTHER" id="PTHR19229:SF250">
    <property type="entry name" value="ABC TRANSPORTER DOMAIN-CONTAINING PROTEIN-RELATED"/>
    <property type="match status" value="1"/>
</dbReference>
<dbReference type="AlphaFoldDB" id="A0A8S2DGS2"/>
<dbReference type="InterPro" id="IPR027417">
    <property type="entry name" value="P-loop_NTPase"/>
</dbReference>
<dbReference type="PANTHER" id="PTHR19229">
    <property type="entry name" value="ATP-BINDING CASSETTE TRANSPORTER SUBFAMILY A ABCA"/>
    <property type="match status" value="1"/>
</dbReference>
<evidence type="ECO:0000256" key="3">
    <source>
        <dbReference type="SAM" id="Phobius"/>
    </source>
</evidence>
<dbReference type="InterPro" id="IPR003593">
    <property type="entry name" value="AAA+_ATPase"/>
</dbReference>
<protein>
    <recommendedName>
        <fullName evidence="4">ABC transporter domain-containing protein</fullName>
    </recommendedName>
</protein>
<dbReference type="Proteomes" id="UP000682733">
    <property type="component" value="Unassembled WGS sequence"/>
</dbReference>
<evidence type="ECO:0000313" key="5">
    <source>
        <dbReference type="EMBL" id="CAF0915010.1"/>
    </source>
</evidence>
<dbReference type="GO" id="GO:0005524">
    <property type="term" value="F:ATP binding"/>
    <property type="evidence" value="ECO:0007669"/>
    <property type="project" value="UniProtKB-KW"/>
</dbReference>
<evidence type="ECO:0000256" key="2">
    <source>
        <dbReference type="ARBA" id="ARBA00022840"/>
    </source>
</evidence>
<dbReference type="GO" id="GO:0005319">
    <property type="term" value="F:lipid transporter activity"/>
    <property type="evidence" value="ECO:0007669"/>
    <property type="project" value="TreeGrafter"/>
</dbReference>
<evidence type="ECO:0000256" key="1">
    <source>
        <dbReference type="ARBA" id="ARBA00022741"/>
    </source>
</evidence>
<dbReference type="PROSITE" id="PS50893">
    <property type="entry name" value="ABC_TRANSPORTER_2"/>
    <property type="match status" value="2"/>
</dbReference>
<dbReference type="GO" id="GO:0016887">
    <property type="term" value="F:ATP hydrolysis activity"/>
    <property type="evidence" value="ECO:0007669"/>
    <property type="project" value="InterPro"/>
</dbReference>
<feature type="transmembrane region" description="Helical" evidence="3">
    <location>
        <begin position="534"/>
        <end position="555"/>
    </location>
</feature>
<dbReference type="CDD" id="cd03263">
    <property type="entry name" value="ABC_subfamily_A"/>
    <property type="match status" value="2"/>
</dbReference>
<keyword evidence="3" id="KW-0812">Transmembrane</keyword>
<dbReference type="InterPro" id="IPR003439">
    <property type="entry name" value="ABC_transporter-like_ATP-bd"/>
</dbReference>
<comment type="caution">
    <text evidence="5">The sequence shown here is derived from an EMBL/GenBank/DDBJ whole genome shotgun (WGS) entry which is preliminary data.</text>
</comment>
<feature type="transmembrane region" description="Helical" evidence="3">
    <location>
        <begin position="733"/>
        <end position="751"/>
    </location>
</feature>
<organism evidence="5 7">
    <name type="scientific">Didymodactylos carnosus</name>
    <dbReference type="NCBI Taxonomy" id="1234261"/>
    <lineage>
        <taxon>Eukaryota</taxon>
        <taxon>Metazoa</taxon>
        <taxon>Spiralia</taxon>
        <taxon>Gnathifera</taxon>
        <taxon>Rotifera</taxon>
        <taxon>Eurotatoria</taxon>
        <taxon>Bdelloidea</taxon>
        <taxon>Philodinida</taxon>
        <taxon>Philodinidae</taxon>
        <taxon>Didymodactylos</taxon>
    </lineage>
</organism>
<dbReference type="EMBL" id="CAJOBA010003803">
    <property type="protein sequence ID" value="CAF3693457.1"/>
    <property type="molecule type" value="Genomic_DNA"/>
</dbReference>
<feature type="transmembrane region" description="Helical" evidence="3">
    <location>
        <begin position="69"/>
        <end position="95"/>
    </location>
</feature>
<keyword evidence="1" id="KW-0547">Nucleotide-binding</keyword>
<keyword evidence="2" id="KW-0067">ATP-binding</keyword>
<dbReference type="PROSITE" id="PS00211">
    <property type="entry name" value="ABC_TRANSPORTER_1"/>
    <property type="match status" value="1"/>
</dbReference>
<dbReference type="InterPro" id="IPR017871">
    <property type="entry name" value="ABC_transporter-like_CS"/>
</dbReference>
<evidence type="ECO:0000313" key="7">
    <source>
        <dbReference type="Proteomes" id="UP000677228"/>
    </source>
</evidence>
<proteinExistence type="predicted"/>
<dbReference type="SMART" id="SM00382">
    <property type="entry name" value="AAA"/>
    <property type="match status" value="2"/>
</dbReference>
<reference evidence="5" key="1">
    <citation type="submission" date="2021-02" db="EMBL/GenBank/DDBJ databases">
        <authorList>
            <person name="Nowell W R."/>
        </authorList>
    </citation>
    <scope>NUCLEOTIDE SEQUENCE</scope>
</reference>
<gene>
    <name evidence="5" type="ORF">OVA965_LOCUS10323</name>
    <name evidence="6" type="ORF">TMI583_LOCUS10319</name>
</gene>
<feature type="transmembrane region" description="Helical" evidence="3">
    <location>
        <begin position="28"/>
        <end position="49"/>
    </location>
</feature>
<dbReference type="InterPro" id="IPR026082">
    <property type="entry name" value="ABCA"/>
</dbReference>
<feature type="domain" description="ABC transporter" evidence="4">
    <location>
        <begin position="163"/>
        <end position="386"/>
    </location>
</feature>
<keyword evidence="3" id="KW-1133">Transmembrane helix</keyword>
<keyword evidence="3" id="KW-0472">Membrane</keyword>
<dbReference type="SUPFAM" id="SSF52540">
    <property type="entry name" value="P-loop containing nucleoside triphosphate hydrolases"/>
    <property type="match status" value="2"/>
</dbReference>
<feature type="transmembrane region" description="Helical" evidence="3">
    <location>
        <begin position="854"/>
        <end position="876"/>
    </location>
</feature>
<feature type="domain" description="ABC transporter" evidence="4">
    <location>
        <begin position="977"/>
        <end position="1209"/>
    </location>
</feature>
<evidence type="ECO:0000313" key="6">
    <source>
        <dbReference type="EMBL" id="CAF3693457.1"/>
    </source>
</evidence>
<dbReference type="Pfam" id="PF00005">
    <property type="entry name" value="ABC_tran"/>
    <property type="match status" value="2"/>
</dbReference>
<dbReference type="Gene3D" id="3.40.50.300">
    <property type="entry name" value="P-loop containing nucleotide triphosphate hydrolases"/>
    <property type="match status" value="2"/>
</dbReference>
<dbReference type="Proteomes" id="UP000677228">
    <property type="component" value="Unassembled WGS sequence"/>
</dbReference>
<name>A0A8S2DGS2_9BILA</name>
<feature type="transmembrane region" description="Helical" evidence="3">
    <location>
        <begin position="824"/>
        <end position="848"/>
    </location>
</feature>
<feature type="transmembrane region" description="Helical" evidence="3">
    <location>
        <begin position="785"/>
        <end position="803"/>
    </location>
</feature>
<feature type="non-terminal residue" evidence="5">
    <location>
        <position position="1"/>
    </location>
</feature>
<feature type="transmembrane region" description="Helical" evidence="3">
    <location>
        <begin position="956"/>
        <end position="977"/>
    </location>
</feature>
<dbReference type="GO" id="GO:0140359">
    <property type="term" value="F:ABC-type transporter activity"/>
    <property type="evidence" value="ECO:0007669"/>
    <property type="project" value="InterPro"/>
</dbReference>
<accession>A0A8S2DGS2</accession>